<evidence type="ECO:0000313" key="2">
    <source>
        <dbReference type="Proteomes" id="UP001138961"/>
    </source>
</evidence>
<evidence type="ECO:0000313" key="1">
    <source>
        <dbReference type="EMBL" id="MCB5199022.1"/>
    </source>
</evidence>
<gene>
    <name evidence="1" type="ORF">LGQ03_07200</name>
</gene>
<dbReference type="RefSeq" id="WP_226747852.1">
    <property type="nucleotide sequence ID" value="NZ_JAJATZ010000003.1"/>
</dbReference>
<organism evidence="1 2">
    <name type="scientific">Loktanella gaetbuli</name>
    <dbReference type="NCBI Taxonomy" id="2881335"/>
    <lineage>
        <taxon>Bacteria</taxon>
        <taxon>Pseudomonadati</taxon>
        <taxon>Pseudomonadota</taxon>
        <taxon>Alphaproteobacteria</taxon>
        <taxon>Rhodobacterales</taxon>
        <taxon>Roseobacteraceae</taxon>
        <taxon>Loktanella</taxon>
    </lineage>
</organism>
<proteinExistence type="predicted"/>
<reference evidence="1" key="1">
    <citation type="submission" date="2021-10" db="EMBL/GenBank/DDBJ databases">
        <title>Loktanella gaetbuli sp. nov., isolated from a tidal flat.</title>
        <authorList>
            <person name="Park S."/>
            <person name="Yoon J.-H."/>
        </authorList>
    </citation>
    <scope>NUCLEOTIDE SEQUENCE</scope>
    <source>
        <strain evidence="1">TSTF-M6</strain>
    </source>
</reference>
<protein>
    <submittedName>
        <fullName evidence="1">Uncharacterized protein</fullName>
    </submittedName>
</protein>
<comment type="caution">
    <text evidence="1">The sequence shown here is derived from an EMBL/GenBank/DDBJ whole genome shotgun (WGS) entry which is preliminary data.</text>
</comment>
<dbReference type="EMBL" id="JAJATZ010000003">
    <property type="protein sequence ID" value="MCB5199022.1"/>
    <property type="molecule type" value="Genomic_DNA"/>
</dbReference>
<name>A0ABS8BTH2_9RHOB</name>
<accession>A0ABS8BTH2</accession>
<sequence length="142" mass="15489">MSHVRTQLRTVLRAALTGAFSGVSVEKDWWSVGDTSQLPRMAVSTPREAVRRIDVGTVERTIDVMVMGKFRGGEDLEDDLDAHLVTAETSVLGVLGTLSDIYDLAESGTDISLESQTPIGSINMLFRVVLRTPEGEPETLEI</sequence>
<dbReference type="Proteomes" id="UP001138961">
    <property type="component" value="Unassembled WGS sequence"/>
</dbReference>
<keyword evidence="2" id="KW-1185">Reference proteome</keyword>